<feature type="domain" description="ATP-grasp" evidence="6">
    <location>
        <begin position="123"/>
        <end position="320"/>
    </location>
</feature>
<protein>
    <submittedName>
        <fullName evidence="7">Formate-dependent phosphoribosylglycinamide formyltransferase</fullName>
        <ecNumber evidence="7">2.1.2.-</ecNumber>
    </submittedName>
</protein>
<dbReference type="PANTHER" id="PTHR43055">
    <property type="entry name" value="FORMATE-DEPENDENT PHOSPHORIBOSYLGLYCINAMIDE FORMYLTRANSFERASE"/>
    <property type="match status" value="1"/>
</dbReference>
<dbReference type="EC" id="2.1.2.-" evidence="7"/>
<dbReference type="RefSeq" id="WP_151844660.1">
    <property type="nucleotide sequence ID" value="NZ_WBZJ01000003.1"/>
</dbReference>
<accession>A0ABQ6VCK5</accession>
<dbReference type="InterPro" id="IPR048740">
    <property type="entry name" value="PurT_C"/>
</dbReference>
<proteinExistence type="predicted"/>
<dbReference type="SUPFAM" id="SSF52440">
    <property type="entry name" value="PreATP-grasp domain"/>
    <property type="match status" value="1"/>
</dbReference>
<dbReference type="PROSITE" id="PS50975">
    <property type="entry name" value="ATP_GRASP"/>
    <property type="match status" value="1"/>
</dbReference>
<evidence type="ECO:0000259" key="6">
    <source>
        <dbReference type="PROSITE" id="PS50975"/>
    </source>
</evidence>
<keyword evidence="4 5" id="KW-0067">ATP-binding</keyword>
<dbReference type="Gene3D" id="3.30.1490.20">
    <property type="entry name" value="ATP-grasp fold, A domain"/>
    <property type="match status" value="1"/>
</dbReference>
<dbReference type="InterPro" id="IPR016185">
    <property type="entry name" value="PreATP-grasp_dom_sf"/>
</dbReference>
<dbReference type="PANTHER" id="PTHR43055:SF1">
    <property type="entry name" value="FORMATE-DEPENDENT PHOSPHORIBOSYLGLYCINAMIDE FORMYLTRANSFERASE"/>
    <property type="match status" value="1"/>
</dbReference>
<evidence type="ECO:0000256" key="4">
    <source>
        <dbReference type="ARBA" id="ARBA00022840"/>
    </source>
</evidence>
<keyword evidence="3" id="KW-0658">Purine biosynthesis</keyword>
<gene>
    <name evidence="7" type="primary">purT</name>
    <name evidence="7" type="ORF">F8377_08290</name>
</gene>
<organism evidence="7 8">
    <name type="scientific">Corynebacterium zhongnanshanii</name>
    <dbReference type="NCBI Taxonomy" id="2768834"/>
    <lineage>
        <taxon>Bacteria</taxon>
        <taxon>Bacillati</taxon>
        <taxon>Actinomycetota</taxon>
        <taxon>Actinomycetes</taxon>
        <taxon>Mycobacteriales</taxon>
        <taxon>Corynebacteriaceae</taxon>
        <taxon>Corynebacterium</taxon>
    </lineage>
</organism>
<dbReference type="Pfam" id="PF21244">
    <property type="entry name" value="PurT_C"/>
    <property type="match status" value="1"/>
</dbReference>
<dbReference type="SUPFAM" id="SSF56059">
    <property type="entry name" value="Glutathione synthetase ATP-binding domain-like"/>
    <property type="match status" value="1"/>
</dbReference>
<dbReference type="EMBL" id="WBZJ01000003">
    <property type="protein sequence ID" value="KAB3519895.1"/>
    <property type="molecule type" value="Genomic_DNA"/>
</dbReference>
<dbReference type="Gene3D" id="3.30.470.20">
    <property type="entry name" value="ATP-grasp fold, B domain"/>
    <property type="match status" value="1"/>
</dbReference>
<keyword evidence="1" id="KW-0436">Ligase</keyword>
<dbReference type="Proteomes" id="UP000436181">
    <property type="component" value="Unassembled WGS sequence"/>
</dbReference>
<dbReference type="Gene3D" id="3.40.50.20">
    <property type="match status" value="1"/>
</dbReference>
<dbReference type="NCBIfam" id="NF006766">
    <property type="entry name" value="PRK09288.1"/>
    <property type="match status" value="1"/>
</dbReference>
<evidence type="ECO:0000313" key="7">
    <source>
        <dbReference type="EMBL" id="KAB3519895.1"/>
    </source>
</evidence>
<evidence type="ECO:0000313" key="8">
    <source>
        <dbReference type="Proteomes" id="UP000436181"/>
    </source>
</evidence>
<dbReference type="GO" id="GO:0016740">
    <property type="term" value="F:transferase activity"/>
    <property type="evidence" value="ECO:0007669"/>
    <property type="project" value="UniProtKB-KW"/>
</dbReference>
<evidence type="ECO:0000256" key="5">
    <source>
        <dbReference type="PROSITE-ProRule" id="PRU00409"/>
    </source>
</evidence>
<name>A0ABQ6VCK5_9CORY</name>
<dbReference type="InterPro" id="IPR011054">
    <property type="entry name" value="Rudment_hybrid_motif"/>
</dbReference>
<dbReference type="InterPro" id="IPR013815">
    <property type="entry name" value="ATP_grasp_subdomain_1"/>
</dbReference>
<sequence>MDTPSALGTPRTNNATTVLLLGGGDMAREVTYALQRLAVEVHAAGREESEPALRVADSAYIVDLHDDDAVLDLIRHVNPDLVVPTLELKCDTALFTVEEEKIAKVVPNAQAVKLGARRDGYRTMAHKELGLPNGTYALASSEEDLQAVADLIGFPCVVKPILTNNNSGHGQTTCDSPDDLAAAWDSAISVMKGNAHEVMVEQYIPFDYEITILAARSVDPVTGNLATWFCEPIAHRQENGWLIESWQPVNMPSEALDNARSVAARIANKIGGRGLFAVELFVKGTDVYFSAVTPRPHDSGFVTLRSQRFSQFDLYARAILGLPLDTTLISPAACSILYGVEPESDNYSLSYDGVPGALSIPEADLQIFGYAKTKVGRRMGMGLATADTAEEARVRARSIVEAISITQTTDGASEG</sequence>
<dbReference type="Pfam" id="PF02222">
    <property type="entry name" value="ATP-grasp"/>
    <property type="match status" value="1"/>
</dbReference>
<keyword evidence="8" id="KW-1185">Reference proteome</keyword>
<dbReference type="InterPro" id="IPR003135">
    <property type="entry name" value="ATP-grasp_carboxylate-amine"/>
</dbReference>
<keyword evidence="7" id="KW-0808">Transferase</keyword>
<dbReference type="SUPFAM" id="SSF51246">
    <property type="entry name" value="Rudiment single hybrid motif"/>
    <property type="match status" value="1"/>
</dbReference>
<dbReference type="InterPro" id="IPR011761">
    <property type="entry name" value="ATP-grasp"/>
</dbReference>
<comment type="caution">
    <text evidence="7">The sequence shown here is derived from an EMBL/GenBank/DDBJ whole genome shotgun (WGS) entry which is preliminary data.</text>
</comment>
<evidence type="ECO:0000256" key="3">
    <source>
        <dbReference type="ARBA" id="ARBA00022755"/>
    </source>
</evidence>
<reference evidence="7 8" key="1">
    <citation type="submission" date="2019-10" db="EMBL/GenBank/DDBJ databases">
        <title>Corynebacterium sp novel species isolated from the respiratory tract of Marmot.</title>
        <authorList>
            <person name="Zhang G."/>
        </authorList>
    </citation>
    <scope>NUCLEOTIDE SEQUENCE [LARGE SCALE GENOMIC DNA]</scope>
    <source>
        <strain evidence="7 8">336</strain>
    </source>
</reference>
<evidence type="ECO:0000256" key="1">
    <source>
        <dbReference type="ARBA" id="ARBA00022598"/>
    </source>
</evidence>
<evidence type="ECO:0000256" key="2">
    <source>
        <dbReference type="ARBA" id="ARBA00022741"/>
    </source>
</evidence>
<keyword evidence="2 5" id="KW-0547">Nucleotide-binding</keyword>